<dbReference type="Proteomes" id="UP001301350">
    <property type="component" value="Unassembled WGS sequence"/>
</dbReference>
<comment type="similarity">
    <text evidence="1">Belongs to the AVL9 family.</text>
</comment>
<feature type="compositionally biased region" description="Polar residues" evidence="2">
    <location>
        <begin position="645"/>
        <end position="656"/>
    </location>
</feature>
<dbReference type="EMBL" id="JANCYW010000004">
    <property type="protein sequence ID" value="KAK4535182.1"/>
    <property type="molecule type" value="Genomic_DNA"/>
</dbReference>
<dbReference type="InterPro" id="IPR037516">
    <property type="entry name" value="Tripartite_DENN"/>
</dbReference>
<dbReference type="InterPro" id="IPR051731">
    <property type="entry name" value="DENND11/AVL9_GEFs"/>
</dbReference>
<evidence type="ECO:0000256" key="2">
    <source>
        <dbReference type="SAM" id="MobiDB-lite"/>
    </source>
</evidence>
<keyword evidence="5" id="KW-1185">Reference proteome</keyword>
<reference evidence="4 5" key="1">
    <citation type="submission" date="2022-07" db="EMBL/GenBank/DDBJ databases">
        <title>Genome-wide signatures of adaptation to extreme environments.</title>
        <authorList>
            <person name="Cho C.H."/>
            <person name="Yoon H.S."/>
        </authorList>
    </citation>
    <scope>NUCLEOTIDE SEQUENCE [LARGE SCALE GENOMIC DNA]</scope>
    <source>
        <strain evidence="4 5">DBV 063 E5</strain>
    </source>
</reference>
<dbReference type="AlphaFoldDB" id="A0AAV9IS65"/>
<feature type="region of interest" description="Disordered" evidence="2">
    <location>
        <begin position="614"/>
        <end position="656"/>
    </location>
</feature>
<protein>
    <recommendedName>
        <fullName evidence="3">UDENN domain-containing protein</fullName>
    </recommendedName>
</protein>
<feature type="compositionally biased region" description="Basic and acidic residues" evidence="2">
    <location>
        <begin position="614"/>
        <end position="623"/>
    </location>
</feature>
<dbReference type="InterPro" id="IPR018307">
    <property type="entry name" value="ABL9/DENND6_dom"/>
</dbReference>
<comment type="caution">
    <text evidence="4">The sequence shown here is derived from an EMBL/GenBank/DDBJ whole genome shotgun (WGS) entry which is preliminary data.</text>
</comment>
<name>A0AAV9IS65_CYACA</name>
<evidence type="ECO:0000256" key="1">
    <source>
        <dbReference type="ARBA" id="ARBA00038178"/>
    </source>
</evidence>
<gene>
    <name evidence="4" type="ORF">CDCA_CDCA04G1207</name>
</gene>
<feature type="region of interest" description="Disordered" evidence="2">
    <location>
        <begin position="365"/>
        <end position="411"/>
    </location>
</feature>
<evidence type="ECO:0000313" key="4">
    <source>
        <dbReference type="EMBL" id="KAK4535182.1"/>
    </source>
</evidence>
<evidence type="ECO:0000259" key="3">
    <source>
        <dbReference type="PROSITE" id="PS50211"/>
    </source>
</evidence>
<organism evidence="4 5">
    <name type="scientific">Cyanidium caldarium</name>
    <name type="common">Red alga</name>
    <dbReference type="NCBI Taxonomy" id="2771"/>
    <lineage>
        <taxon>Eukaryota</taxon>
        <taxon>Rhodophyta</taxon>
        <taxon>Bangiophyceae</taxon>
        <taxon>Cyanidiales</taxon>
        <taxon>Cyanidiaceae</taxon>
        <taxon>Cyanidium</taxon>
    </lineage>
</organism>
<dbReference type="PANTHER" id="PTHR31017">
    <property type="entry name" value="LATE SECRETORY PATHWAY PROTEIN AVL9-RELATED"/>
    <property type="match status" value="1"/>
</dbReference>
<proteinExistence type="inferred from homology"/>
<dbReference type="PROSITE" id="PS50211">
    <property type="entry name" value="DENN"/>
    <property type="match status" value="1"/>
</dbReference>
<dbReference type="GO" id="GO:0005737">
    <property type="term" value="C:cytoplasm"/>
    <property type="evidence" value="ECO:0007669"/>
    <property type="project" value="TreeGrafter"/>
</dbReference>
<dbReference type="Pfam" id="PF09794">
    <property type="entry name" value="Avl9"/>
    <property type="match status" value="1"/>
</dbReference>
<evidence type="ECO:0000313" key="5">
    <source>
        <dbReference type="Proteomes" id="UP001301350"/>
    </source>
</evidence>
<sequence>MSASDASSPPPSTEHASHDTPLVSAVLLVGFHAKHGNEVEWMYPAAEWLACDHALQQGVALHALPDGVHNRMSDTVYFHLRAPNSRSDWYAVACYRQRALDARSTNHLSGLASVSRGTVQKAAVLLSRRPAYAALAQRLAPVMSQYFAENDFGRVERFVDLMQALNAAPLSPALSTPINTAAAALFLAVGRDLLCLLKLVLLERRILVVGAPTERVGNTVLGIAACFPGEMELEEERRRRRRRVEDESVRLGLFRVPTLHPGKVECPSDEMDAGHSTCLDLEPYVPLQRLREMLQMDKAEYLQAHPRSPEAVGRAAAVDHAASVGDADDLETWPRSRRGFVAGAASNTGKLYRSACRSARLFEGSPNKSLLVPPSPQRRPSRHRRPSSPSAVSTRAADERSPGTPARTASGGAWEYPDALVDLESQRVYFTPAASVRVALTRREKRFVEQLSRQVMLAGMEEAPAEMQLRRTLHRYVHQLVASVTALSDVSDRHLASLGGYFGGRFLQAWTQETHNFARVWKQRAVYRAASSSANVAKRPVANGPAAFDFTALGASLSEWLRGDWRMSDATVVEEARQPPMRQPARRPAEWSELHRGLRQVFRWPDHYEDHERDTIAGSRAREPTQLTSRRAGHDPTIECVGSEDISQSASPPGGK</sequence>
<feature type="domain" description="UDENN" evidence="3">
    <location>
        <begin position="24"/>
        <end position="421"/>
    </location>
</feature>
<dbReference type="PANTHER" id="PTHR31017:SF1">
    <property type="entry name" value="LATE SECRETORY PATHWAY PROTEIN AVL9 HOMOLOG"/>
    <property type="match status" value="1"/>
</dbReference>
<accession>A0AAV9IS65</accession>